<dbReference type="Proteomes" id="UP000623129">
    <property type="component" value="Unassembled WGS sequence"/>
</dbReference>
<keyword evidence="6 8" id="KW-0472">Membrane</keyword>
<feature type="transmembrane region" description="Helical" evidence="8">
    <location>
        <begin position="194"/>
        <end position="216"/>
    </location>
</feature>
<dbReference type="OrthoDB" id="303876at2759"/>
<evidence type="ECO:0000313" key="11">
    <source>
        <dbReference type="Proteomes" id="UP000623129"/>
    </source>
</evidence>
<dbReference type="SUPFAM" id="SSF48403">
    <property type="entry name" value="Ankyrin repeat"/>
    <property type="match status" value="1"/>
</dbReference>
<dbReference type="InterPro" id="IPR002110">
    <property type="entry name" value="Ankyrin_rpt"/>
</dbReference>
<evidence type="ECO:0000256" key="4">
    <source>
        <dbReference type="ARBA" id="ARBA00022989"/>
    </source>
</evidence>
<keyword evidence="3" id="KW-0677">Repeat</keyword>
<evidence type="ECO:0000259" key="9">
    <source>
        <dbReference type="Pfam" id="PF13962"/>
    </source>
</evidence>
<dbReference type="PROSITE" id="PS50088">
    <property type="entry name" value="ANK_REPEAT"/>
    <property type="match status" value="1"/>
</dbReference>
<comment type="caution">
    <text evidence="10">The sequence shown here is derived from an EMBL/GenBank/DDBJ whole genome shotgun (WGS) entry which is preliminary data.</text>
</comment>
<protein>
    <submittedName>
        <fullName evidence="10">Ankyrin repeat-containing protein</fullName>
    </submittedName>
</protein>
<keyword evidence="11" id="KW-1185">Reference proteome</keyword>
<evidence type="ECO:0000256" key="5">
    <source>
        <dbReference type="ARBA" id="ARBA00023043"/>
    </source>
</evidence>
<feature type="domain" description="PGG" evidence="9">
    <location>
        <begin position="147"/>
        <end position="252"/>
    </location>
</feature>
<dbReference type="EMBL" id="SWLB01000007">
    <property type="protein sequence ID" value="KAF3336502.1"/>
    <property type="molecule type" value="Genomic_DNA"/>
</dbReference>
<dbReference type="AlphaFoldDB" id="A0A833RDI2"/>
<reference evidence="10" key="1">
    <citation type="submission" date="2020-01" db="EMBL/GenBank/DDBJ databases">
        <title>Genome sequence of Kobresia littledalei, the first chromosome-level genome in the family Cyperaceae.</title>
        <authorList>
            <person name="Qu G."/>
        </authorList>
    </citation>
    <scope>NUCLEOTIDE SEQUENCE</scope>
    <source>
        <strain evidence="10">C.B.Clarke</strain>
        <tissue evidence="10">Leaf</tissue>
    </source>
</reference>
<dbReference type="Pfam" id="PF12796">
    <property type="entry name" value="Ank_2"/>
    <property type="match status" value="1"/>
</dbReference>
<evidence type="ECO:0000313" key="10">
    <source>
        <dbReference type="EMBL" id="KAF3336502.1"/>
    </source>
</evidence>
<evidence type="ECO:0000256" key="7">
    <source>
        <dbReference type="PROSITE-ProRule" id="PRU00023"/>
    </source>
</evidence>
<dbReference type="Pfam" id="PF13962">
    <property type="entry name" value="PGG"/>
    <property type="match status" value="1"/>
</dbReference>
<name>A0A833RDI2_9POAL</name>
<evidence type="ECO:0000256" key="6">
    <source>
        <dbReference type="ARBA" id="ARBA00023136"/>
    </source>
</evidence>
<organism evidence="10 11">
    <name type="scientific">Carex littledalei</name>
    <dbReference type="NCBI Taxonomy" id="544730"/>
    <lineage>
        <taxon>Eukaryota</taxon>
        <taxon>Viridiplantae</taxon>
        <taxon>Streptophyta</taxon>
        <taxon>Embryophyta</taxon>
        <taxon>Tracheophyta</taxon>
        <taxon>Spermatophyta</taxon>
        <taxon>Magnoliopsida</taxon>
        <taxon>Liliopsida</taxon>
        <taxon>Poales</taxon>
        <taxon>Cyperaceae</taxon>
        <taxon>Cyperoideae</taxon>
        <taxon>Cariceae</taxon>
        <taxon>Carex</taxon>
        <taxon>Carex subgen. Euthyceras</taxon>
    </lineage>
</organism>
<evidence type="ECO:0000256" key="2">
    <source>
        <dbReference type="ARBA" id="ARBA00022692"/>
    </source>
</evidence>
<sequence length="267" mass="29485">MIDHCPDSFELCDNQGRNFLHIVAQHGGRDINLNRQDLKDIISIINLVSQKSDLKKLVNERDNEGNTPLHFASMNGFSEVILHFVKVSKADTMLMNNEGKTALDQAVSLRSFLLMSGAVATLSAYGATFSPQRQDKVLKDWKDETTKWIDRVSKNLIIVSVLIATIAFSAAFNVPGSYNGNGVANLRQKKQYNIFLILDTIAMSTSVSAAMLLVVAKAVSKRGSWTCFCLSLNFLWTSLFTMQLAFIMAVSVTLGDDAAVVALFIRI</sequence>
<gene>
    <name evidence="10" type="ORF">FCM35_KLT19088</name>
</gene>
<evidence type="ECO:0000256" key="8">
    <source>
        <dbReference type="SAM" id="Phobius"/>
    </source>
</evidence>
<dbReference type="InterPro" id="IPR026961">
    <property type="entry name" value="PGG_dom"/>
</dbReference>
<feature type="transmembrane region" description="Helical" evidence="8">
    <location>
        <begin position="223"/>
        <end position="240"/>
    </location>
</feature>
<keyword evidence="2 8" id="KW-0812">Transmembrane</keyword>
<dbReference type="PANTHER" id="PTHR24186">
    <property type="entry name" value="PROTEIN PHOSPHATASE 1 REGULATORY SUBUNIT"/>
    <property type="match status" value="1"/>
</dbReference>
<dbReference type="Gene3D" id="1.25.40.20">
    <property type="entry name" value="Ankyrin repeat-containing domain"/>
    <property type="match status" value="1"/>
</dbReference>
<proteinExistence type="predicted"/>
<keyword evidence="4 8" id="KW-1133">Transmembrane helix</keyword>
<dbReference type="PANTHER" id="PTHR24186:SF41">
    <property type="entry name" value="PGG DOMAIN-CONTAINING PROTEIN"/>
    <property type="match status" value="1"/>
</dbReference>
<accession>A0A833RDI2</accession>
<dbReference type="GO" id="GO:0005886">
    <property type="term" value="C:plasma membrane"/>
    <property type="evidence" value="ECO:0007669"/>
    <property type="project" value="TreeGrafter"/>
</dbReference>
<feature type="transmembrane region" description="Helical" evidence="8">
    <location>
        <begin position="156"/>
        <end position="174"/>
    </location>
</feature>
<keyword evidence="5 7" id="KW-0040">ANK repeat</keyword>
<evidence type="ECO:0000256" key="3">
    <source>
        <dbReference type="ARBA" id="ARBA00022737"/>
    </source>
</evidence>
<feature type="repeat" description="ANK" evidence="7">
    <location>
        <begin position="64"/>
        <end position="97"/>
    </location>
</feature>
<comment type="subcellular location">
    <subcellularLocation>
        <location evidence="1">Membrane</location>
        <topology evidence="1">Multi-pass membrane protein</topology>
    </subcellularLocation>
</comment>
<dbReference type="InterPro" id="IPR036770">
    <property type="entry name" value="Ankyrin_rpt-contain_sf"/>
</dbReference>
<evidence type="ECO:0000256" key="1">
    <source>
        <dbReference type="ARBA" id="ARBA00004141"/>
    </source>
</evidence>